<dbReference type="PANTHER" id="PTHR43605:SF10">
    <property type="entry name" value="ACYL-COA SYNTHETASE MEDIUM CHAIN FAMILY MEMBER 3"/>
    <property type="match status" value="1"/>
</dbReference>
<feature type="region of interest" description="Disordered" evidence="5">
    <location>
        <begin position="539"/>
        <end position="567"/>
    </location>
</feature>
<feature type="domain" description="AMP-binding enzyme C-terminal" evidence="7">
    <location>
        <begin position="465"/>
        <end position="543"/>
    </location>
</feature>
<dbReference type="Gene3D" id="3.40.50.12780">
    <property type="entry name" value="N-terminal domain of ligase-like"/>
    <property type="match status" value="1"/>
</dbReference>
<dbReference type="InterPro" id="IPR000873">
    <property type="entry name" value="AMP-dep_synth/lig_dom"/>
</dbReference>
<keyword evidence="3" id="KW-0547">Nucleotide-binding</keyword>
<evidence type="ECO:0000259" key="6">
    <source>
        <dbReference type="Pfam" id="PF00501"/>
    </source>
</evidence>
<evidence type="ECO:0000256" key="5">
    <source>
        <dbReference type="SAM" id="MobiDB-lite"/>
    </source>
</evidence>
<sequence length="567" mass="61704">MSRPSASEEFLAARDVLLLHRTDLAKAVEEFRWPRLTEFNWALDWFDAVAARNDRVALRVVGDGGPEGDRLLTFGALSRRSAQVANRLRSLGVRRGDPLLLMLGNRVEVWETMLAAIKLGAIVIPTYTTATPAELADRLHRGGVRYVVAEAELTGRFVEAQGGRPRKWSGVAVGGAAEGWVPYEPAADADGDFVPDGPTRADDPLFRYFTSGTTSKPKMVEHTHVSYPVGHLSGMYWNGVRPGDVHLNISAPGWAKHSWSSFFVPWNAEATVVALDASRSTPAEILEVLRSREVSTFCAPPTIWRGMVAHGLGPRPPALREAGAAGEPLEPSLIERVAREWGVDLRDGYGQTETTAQIGNPPGRTPVPGSMGFPLPGHRVVLLDTETGREVPDGEPGEICLDLADPPLGLMRGYVGDEARTAKALAGGYYHTGDLAVRSPDGSLAYLSRADDMFKAFDHRISPRELEDVLLRDAAVSDAAVVPVPDPVGLWAPKAYVVCAPDHPEGPETARRVLDRVRAELPPEKWVRVLEFVPSLPRTTSGKVRRAELRDRGPQGPEYRVDAPAPD</sequence>
<evidence type="ECO:0000256" key="3">
    <source>
        <dbReference type="ARBA" id="ARBA00022741"/>
    </source>
</evidence>
<protein>
    <submittedName>
        <fullName evidence="8">AMP-binding protein</fullName>
    </submittedName>
</protein>
<comment type="similarity">
    <text evidence="1">Belongs to the ATP-dependent AMP-binding enzyme family.</text>
</comment>
<dbReference type="InterPro" id="IPR025110">
    <property type="entry name" value="AMP-bd_C"/>
</dbReference>
<evidence type="ECO:0000313" key="9">
    <source>
        <dbReference type="Proteomes" id="UP001056383"/>
    </source>
</evidence>
<dbReference type="InterPro" id="IPR051087">
    <property type="entry name" value="Mitochondrial_ACSM"/>
</dbReference>
<dbReference type="RefSeq" id="WP_010472407.1">
    <property type="nucleotide sequence ID" value="NZ_CP095474.1"/>
</dbReference>
<evidence type="ECO:0000256" key="4">
    <source>
        <dbReference type="ARBA" id="ARBA00022840"/>
    </source>
</evidence>
<evidence type="ECO:0000313" key="8">
    <source>
        <dbReference type="EMBL" id="URN16172.1"/>
    </source>
</evidence>
<feature type="domain" description="AMP-dependent synthetase/ligase" evidence="6">
    <location>
        <begin position="48"/>
        <end position="414"/>
    </location>
</feature>
<evidence type="ECO:0000256" key="2">
    <source>
        <dbReference type="ARBA" id="ARBA00022598"/>
    </source>
</evidence>
<keyword evidence="9" id="KW-1185">Reference proteome</keyword>
<dbReference type="SUPFAM" id="SSF56801">
    <property type="entry name" value="Acetyl-CoA synthetase-like"/>
    <property type="match status" value="1"/>
</dbReference>
<proteinExistence type="inferred from homology"/>
<evidence type="ECO:0000259" key="7">
    <source>
        <dbReference type="Pfam" id="PF13193"/>
    </source>
</evidence>
<dbReference type="Pfam" id="PF00501">
    <property type="entry name" value="AMP-binding"/>
    <property type="match status" value="1"/>
</dbReference>
<dbReference type="Gene3D" id="3.30.300.30">
    <property type="match status" value="1"/>
</dbReference>
<dbReference type="InterPro" id="IPR045851">
    <property type="entry name" value="AMP-bd_C_sf"/>
</dbReference>
<keyword evidence="2" id="KW-0436">Ligase</keyword>
<dbReference type="Pfam" id="PF13193">
    <property type="entry name" value="AMP-binding_C"/>
    <property type="match status" value="1"/>
</dbReference>
<accession>A0ABY4TH75</accession>
<gene>
    <name evidence="8" type="ORF">MW084_09670</name>
</gene>
<organism evidence="8 9">
    <name type="scientific">Streptomyces sudanensis</name>
    <dbReference type="NCBI Taxonomy" id="436397"/>
    <lineage>
        <taxon>Bacteria</taxon>
        <taxon>Bacillati</taxon>
        <taxon>Actinomycetota</taxon>
        <taxon>Actinomycetes</taxon>
        <taxon>Kitasatosporales</taxon>
        <taxon>Streptomycetaceae</taxon>
        <taxon>Streptomyces</taxon>
    </lineage>
</organism>
<name>A0ABY4TH75_9ACTN</name>
<dbReference type="PANTHER" id="PTHR43605">
    <property type="entry name" value="ACYL-COENZYME A SYNTHETASE"/>
    <property type="match status" value="1"/>
</dbReference>
<keyword evidence="4" id="KW-0067">ATP-binding</keyword>
<dbReference type="InterPro" id="IPR042099">
    <property type="entry name" value="ANL_N_sf"/>
</dbReference>
<dbReference type="Proteomes" id="UP001056383">
    <property type="component" value="Chromosome"/>
</dbReference>
<reference evidence="8" key="1">
    <citation type="submission" date="2022-04" db="EMBL/GenBank/DDBJ databases">
        <title>Systematic whole-genome sequencing reveals an unexpected diversity among actinomycetoma pathogens and provides insights into their antibacterial susceptibilities.</title>
        <authorList>
            <person name="Watson A.K."/>
            <person name="Kepplinger B."/>
            <person name="Bakhiet S.M."/>
            <person name="Mhmoud N.A."/>
            <person name="Chapman J."/>
            <person name="Allenby N."/>
            <person name="Mickiewicz K."/>
            <person name="Goodfellow M."/>
            <person name="Fahal A.H."/>
            <person name="Errington J."/>
        </authorList>
    </citation>
    <scope>NUCLEOTIDE SEQUENCE</scope>
    <source>
        <strain evidence="8">SD 504</strain>
    </source>
</reference>
<dbReference type="EMBL" id="CP095474">
    <property type="protein sequence ID" value="URN16172.1"/>
    <property type="molecule type" value="Genomic_DNA"/>
</dbReference>
<evidence type="ECO:0000256" key="1">
    <source>
        <dbReference type="ARBA" id="ARBA00006432"/>
    </source>
</evidence>